<dbReference type="PANTHER" id="PTHR34475">
    <property type="match status" value="1"/>
</dbReference>
<dbReference type="Gene3D" id="1.10.260.40">
    <property type="entry name" value="lambda repressor-like DNA-binding domains"/>
    <property type="match status" value="1"/>
</dbReference>
<keyword evidence="4" id="KW-0614">Plasmid</keyword>
<feature type="transmembrane region" description="Helical" evidence="2">
    <location>
        <begin position="149"/>
        <end position="168"/>
    </location>
</feature>
<evidence type="ECO:0000259" key="3">
    <source>
        <dbReference type="Pfam" id="PF13464"/>
    </source>
</evidence>
<dbReference type="EMBL" id="CP135445">
    <property type="protein sequence ID" value="WRY35570.1"/>
    <property type="molecule type" value="Genomic_DNA"/>
</dbReference>
<evidence type="ECO:0000313" key="5">
    <source>
        <dbReference type="Proteomes" id="UP001623290"/>
    </source>
</evidence>
<name>A0ABZ1E3F2_9RHOB</name>
<keyword evidence="2" id="KW-1133">Transmembrane helix</keyword>
<gene>
    <name evidence="4" type="ORF">RPE78_17075</name>
</gene>
<dbReference type="Pfam" id="PF13464">
    <property type="entry name" value="RodZ_C"/>
    <property type="match status" value="1"/>
</dbReference>
<feature type="compositionally biased region" description="Polar residues" evidence="1">
    <location>
        <begin position="252"/>
        <end position="270"/>
    </location>
</feature>
<feature type="region of interest" description="Disordered" evidence="1">
    <location>
        <begin position="194"/>
        <end position="217"/>
    </location>
</feature>
<keyword evidence="2" id="KW-0472">Membrane</keyword>
<dbReference type="Pfam" id="PF13413">
    <property type="entry name" value="HTH_25"/>
    <property type="match status" value="1"/>
</dbReference>
<dbReference type="InterPro" id="IPR025194">
    <property type="entry name" value="RodZ-like_C"/>
</dbReference>
<dbReference type="RefSeq" id="WP_330629297.1">
    <property type="nucleotide sequence ID" value="NZ_CP135445.1"/>
</dbReference>
<keyword evidence="2" id="KW-0812">Transmembrane</keyword>
<keyword evidence="5" id="KW-1185">Reference proteome</keyword>
<dbReference type="Proteomes" id="UP001623290">
    <property type="component" value="Plasmid unnamed2"/>
</dbReference>
<protein>
    <submittedName>
        <fullName evidence="4">DUF4115 domain-containing protein</fullName>
    </submittedName>
</protein>
<feature type="domain" description="Cytoskeleton protein RodZ-like C-terminal" evidence="3">
    <location>
        <begin position="312"/>
        <end position="382"/>
    </location>
</feature>
<sequence>MIGRRTSPSTQEDVGLRGFEDYDLRLGDLMRGERATLSKSLLDVQRELRIRAAYIAAIESCDISAFDAPSFISGYVRSYARYLNLDPEWAFERFCLESGFVPTHGMAPQASAPKTQASSAAKPVNALGNPNAVFIPKTDSLWSRIEPRAIGSLLVLALLAGGIGYGGWSVLQEVQRVNLTPVDQQPNVVAELDPLSSVDTQAADPVKSADADTGGDSLDRLFRPATLDTPVLIARDGPIAAIDPNKTGVLSGETQTASVDQGQASTPPNTESAINQAIAQAMGQGQAQPAPENAPGNAVRVTAANAADVEILAVRPSWVRVRAADGSILLEKVMNAGERFTLPKLAEPPTLRTGESGAIYFAVNGVAHGPVGARGAVTKNITLSPDALSQRFAVADPQKDAALTSMFAVADAGQVIGEPKPATE</sequence>
<evidence type="ECO:0000256" key="1">
    <source>
        <dbReference type="SAM" id="MobiDB-lite"/>
    </source>
</evidence>
<geneLocation type="plasmid" evidence="4 5">
    <name>unnamed2</name>
</geneLocation>
<dbReference type="PANTHER" id="PTHR34475:SF1">
    <property type="entry name" value="CYTOSKELETON PROTEIN RODZ"/>
    <property type="match status" value="1"/>
</dbReference>
<reference evidence="4 5" key="1">
    <citation type="submission" date="2023-09" db="EMBL/GenBank/DDBJ databases">
        <title>Thioclava shenzhenensis sp. nov., a multidrug resistant bacteria-antagonizing species isolated from coastal seawater.</title>
        <authorList>
            <person name="Long M."/>
        </authorList>
    </citation>
    <scope>NUCLEOTIDE SEQUENCE [LARGE SCALE GENOMIC DNA]</scope>
    <source>
        <strain evidence="4 5">FTW29</strain>
        <plasmid evidence="4 5">unnamed2</plasmid>
    </source>
</reference>
<accession>A0ABZ1E3F2</accession>
<feature type="region of interest" description="Disordered" evidence="1">
    <location>
        <begin position="244"/>
        <end position="270"/>
    </location>
</feature>
<dbReference type="InterPro" id="IPR010982">
    <property type="entry name" value="Lambda_DNA-bd_dom_sf"/>
</dbReference>
<proteinExistence type="predicted"/>
<dbReference type="InterPro" id="IPR050400">
    <property type="entry name" value="Bact_Cytoskel_RodZ"/>
</dbReference>
<organism evidence="4 5">
    <name type="scientific">Thioclava litoralis</name>
    <dbReference type="NCBI Taxonomy" id="3076557"/>
    <lineage>
        <taxon>Bacteria</taxon>
        <taxon>Pseudomonadati</taxon>
        <taxon>Pseudomonadota</taxon>
        <taxon>Alphaproteobacteria</taxon>
        <taxon>Rhodobacterales</taxon>
        <taxon>Paracoccaceae</taxon>
        <taxon>Thioclava</taxon>
    </lineage>
</organism>
<evidence type="ECO:0000313" key="4">
    <source>
        <dbReference type="EMBL" id="WRY35570.1"/>
    </source>
</evidence>
<evidence type="ECO:0000256" key="2">
    <source>
        <dbReference type="SAM" id="Phobius"/>
    </source>
</evidence>